<reference evidence="1" key="1">
    <citation type="submission" date="2021-02" db="EMBL/GenBank/DDBJ databases">
        <title>The CRISPR/cas machinery reduction and long-range gene transfer in the hot spring cyanobacterium Synechococcus.</title>
        <authorList>
            <person name="Dvorak P."/>
            <person name="Jahodarova E."/>
            <person name="Hasler P."/>
            <person name="Poulickova A."/>
        </authorList>
    </citation>
    <scope>NUCLEOTIDE SEQUENCE</scope>
    <source>
        <strain evidence="1">Rupite</strain>
    </source>
</reference>
<name>A0ABT0C6X1_THEVL</name>
<accession>A0ABT0C6X1</accession>
<evidence type="ECO:0008006" key="3">
    <source>
        <dbReference type="Google" id="ProtNLM"/>
    </source>
</evidence>
<comment type="caution">
    <text evidence="1">The sequence shown here is derived from an EMBL/GenBank/DDBJ whole genome shotgun (WGS) entry which is preliminary data.</text>
</comment>
<organism evidence="1 2">
    <name type="scientific">Thermostichus vulcanus str. 'Rupite'</name>
    <dbReference type="NCBI Taxonomy" id="2813851"/>
    <lineage>
        <taxon>Bacteria</taxon>
        <taxon>Bacillati</taxon>
        <taxon>Cyanobacteriota</taxon>
        <taxon>Cyanophyceae</taxon>
        <taxon>Thermostichales</taxon>
        <taxon>Thermostichaceae</taxon>
        <taxon>Thermostichus</taxon>
    </lineage>
</organism>
<dbReference type="EMBL" id="JAFIRA010000002">
    <property type="protein sequence ID" value="MCJ2541537.1"/>
    <property type="molecule type" value="Genomic_DNA"/>
</dbReference>
<dbReference type="RefSeq" id="WP_244348613.1">
    <property type="nucleotide sequence ID" value="NZ_JAFIRA010000002.1"/>
</dbReference>
<keyword evidence="2" id="KW-1185">Reference proteome</keyword>
<proteinExistence type="predicted"/>
<evidence type="ECO:0000313" key="1">
    <source>
        <dbReference type="EMBL" id="MCJ2541537.1"/>
    </source>
</evidence>
<evidence type="ECO:0000313" key="2">
    <source>
        <dbReference type="Proteomes" id="UP000830835"/>
    </source>
</evidence>
<sequence>MAWVILVLPLLIVAAAVAIIGPKQWMKYQEERRRRAEQLSDARLQAIIQQELRRNPPKSN</sequence>
<gene>
    <name evidence="1" type="ORF">JX360_01220</name>
</gene>
<protein>
    <recommendedName>
        <fullName evidence="3">Phage shock protein B</fullName>
    </recommendedName>
</protein>
<dbReference type="Proteomes" id="UP000830835">
    <property type="component" value="Unassembled WGS sequence"/>
</dbReference>